<protein>
    <submittedName>
        <fullName evidence="9">Peptidase, S41 family</fullName>
        <ecNumber evidence="9">3.4.21.102</ecNumber>
    </submittedName>
</protein>
<dbReference type="GO" id="GO:0004252">
    <property type="term" value="F:serine-type endopeptidase activity"/>
    <property type="evidence" value="ECO:0007669"/>
    <property type="project" value="UniProtKB-EC"/>
</dbReference>
<feature type="domain" description="PDZ" evidence="8">
    <location>
        <begin position="254"/>
        <end position="314"/>
    </location>
</feature>
<dbReference type="Gene3D" id="2.30.42.10">
    <property type="match status" value="1"/>
</dbReference>
<dbReference type="Pfam" id="PF11818">
    <property type="entry name" value="DUF3340"/>
    <property type="match status" value="1"/>
</dbReference>
<evidence type="ECO:0000256" key="2">
    <source>
        <dbReference type="ARBA" id="ARBA00022670"/>
    </source>
</evidence>
<evidence type="ECO:0000256" key="1">
    <source>
        <dbReference type="ARBA" id="ARBA00009179"/>
    </source>
</evidence>
<keyword evidence="3 5" id="KW-0378">Hydrolase</keyword>
<dbReference type="Pfam" id="PF17804">
    <property type="entry name" value="TSP_NTD"/>
    <property type="match status" value="1"/>
</dbReference>
<dbReference type="GO" id="GO:0030288">
    <property type="term" value="C:outer membrane-bounded periplasmic space"/>
    <property type="evidence" value="ECO:0007669"/>
    <property type="project" value="TreeGrafter"/>
</dbReference>
<keyword evidence="2 5" id="KW-0645">Protease</keyword>
<comment type="similarity">
    <text evidence="1 5">Belongs to the peptidase S41A family.</text>
</comment>
<dbReference type="CDD" id="cd06782">
    <property type="entry name" value="cpPDZ_CPP-like"/>
    <property type="match status" value="1"/>
</dbReference>
<evidence type="ECO:0000256" key="4">
    <source>
        <dbReference type="ARBA" id="ARBA00022825"/>
    </source>
</evidence>
<dbReference type="InterPro" id="IPR029045">
    <property type="entry name" value="ClpP/crotonase-like_dom_sf"/>
</dbReference>
<feature type="compositionally biased region" description="Basic and acidic residues" evidence="6">
    <location>
        <begin position="678"/>
        <end position="713"/>
    </location>
</feature>
<dbReference type="GO" id="GO:0006508">
    <property type="term" value="P:proteolysis"/>
    <property type="evidence" value="ECO:0007669"/>
    <property type="project" value="UniProtKB-KW"/>
</dbReference>
<keyword evidence="7" id="KW-0732">Signal</keyword>
<feature type="region of interest" description="Disordered" evidence="6">
    <location>
        <begin position="672"/>
        <end position="713"/>
    </location>
</feature>
<dbReference type="Pfam" id="PF00595">
    <property type="entry name" value="PDZ"/>
    <property type="match status" value="1"/>
</dbReference>
<dbReference type="SMART" id="SM00245">
    <property type="entry name" value="TSPc"/>
    <property type="match status" value="1"/>
</dbReference>
<dbReference type="EMBL" id="AJSX01000034">
    <property type="protein sequence ID" value="EIJ68767.1"/>
    <property type="molecule type" value="Genomic_DNA"/>
</dbReference>
<keyword evidence="4 5" id="KW-0720">Serine protease</keyword>
<feature type="chain" id="PRO_5003669767" evidence="7">
    <location>
        <begin position="28"/>
        <end position="713"/>
    </location>
</feature>
<dbReference type="GO" id="GO:0007165">
    <property type="term" value="P:signal transduction"/>
    <property type="evidence" value="ECO:0007669"/>
    <property type="project" value="TreeGrafter"/>
</dbReference>
<dbReference type="InterPro" id="IPR036034">
    <property type="entry name" value="PDZ_sf"/>
</dbReference>
<evidence type="ECO:0000256" key="7">
    <source>
        <dbReference type="SAM" id="SignalP"/>
    </source>
</evidence>
<evidence type="ECO:0000313" key="10">
    <source>
        <dbReference type="Proteomes" id="UP000006457"/>
    </source>
</evidence>
<evidence type="ECO:0000256" key="3">
    <source>
        <dbReference type="ARBA" id="ARBA00022801"/>
    </source>
</evidence>
<dbReference type="eggNOG" id="COG0793">
    <property type="taxonomic scope" value="Bacteria"/>
</dbReference>
<reference evidence="9 10" key="1">
    <citation type="submission" date="2012-03" db="EMBL/GenBank/DDBJ databases">
        <authorList>
            <person name="Harkins D.M."/>
            <person name="Madupu R."/>
            <person name="Durkin A.S."/>
            <person name="Torralba M."/>
            <person name="Methe B."/>
            <person name="Sutton G.G."/>
            <person name="Nelson K.E."/>
        </authorList>
    </citation>
    <scope>NUCLEOTIDE SEQUENCE [LARGE SCALE GENOMIC DNA]</scope>
    <source>
        <strain evidence="9 10">CCUG 2042</strain>
    </source>
</reference>
<dbReference type="Pfam" id="PF03572">
    <property type="entry name" value="Peptidase_S41"/>
    <property type="match status" value="1"/>
</dbReference>
<dbReference type="SMART" id="SM00228">
    <property type="entry name" value="PDZ"/>
    <property type="match status" value="1"/>
</dbReference>
<comment type="caution">
    <text evidence="9">The sequence shown here is derived from an EMBL/GenBank/DDBJ whole genome shotgun (WGS) entry which is preliminary data.</text>
</comment>
<dbReference type="NCBIfam" id="TIGR00225">
    <property type="entry name" value="prc"/>
    <property type="match status" value="1"/>
</dbReference>
<dbReference type="InterPro" id="IPR005151">
    <property type="entry name" value="Tail-specific_protease"/>
</dbReference>
<evidence type="ECO:0000313" key="9">
    <source>
        <dbReference type="EMBL" id="EIJ68767.1"/>
    </source>
</evidence>
<dbReference type="OrthoDB" id="9812068at2"/>
<sequence length="713" mass="80284">MKLNKSKTYLAALIVGSLIGISGNALAVRPTLKATDIVIPTPTEENSLATKRATTRLTQSHYRKFQLDDAFSQKIFARYLDFLDYSHNLFIQSDIDDMRTKYVNLLDDEFNEGKLDVAFSMYQLMTKRRYERYEYALSLLDKEPSLTGDDQIEIDRKKAAWPVTTEDANKLWEQRVKNDIIDLKLKDKKWSEIKKTLTKRYNLAIRRLTQTKLDDITQLFLNAFAREIDPHTSYLAPRTAKSFNESMNLSLEGIGATLQQEDDITVIKSLVAGAPADRSKKIKAGDKIIGVGQAKGEIEDVVGWRLEDVVDKIKGKKGSTVRLEIEPAKGGKTKIITLVRDKVRIEDSAAKLTVEKVNGENVAVIKIPTFYIGLTADVRKLLAQMNAKKATSLIIDLRENGGGALTEAVELSGLFIKDGPVVQVRDAYNRIRVHEDPDNAQVYSGPLLVMINRYSASASEIFSAAMQDYNRGIIIGQNTFGKGTVQQSRSLNFVYDLDQKPLGFIQYTIQKFYRINGGSTQLKGVAADIDFPAIIDAKENGEEKEDNALPWDKIPSATYSQVANARNAVALLKAKHEQRIAKDPEFIALAEDLKVRDERRERKFLSLNYDKRKAENDKDDARRLKALNERFAREGKKSLKDINDLPKDYEAPDFFLKEAEKMAVDLVKFEAENATETPKSEGQDNPEKTTTDVKAEKENAADKSTDDKPSDNK</sequence>
<dbReference type="SUPFAM" id="SSF50156">
    <property type="entry name" value="PDZ domain-like"/>
    <property type="match status" value="1"/>
</dbReference>
<dbReference type="AlphaFoldDB" id="I3DAM4"/>
<dbReference type="SUPFAM" id="SSF52096">
    <property type="entry name" value="ClpP/crotonase"/>
    <property type="match status" value="1"/>
</dbReference>
<organism evidence="9 10">
    <name type="scientific">Pasteurella bettyae CCUG 2042</name>
    <dbReference type="NCBI Taxonomy" id="1095749"/>
    <lineage>
        <taxon>Bacteria</taxon>
        <taxon>Pseudomonadati</taxon>
        <taxon>Pseudomonadota</taxon>
        <taxon>Gammaproteobacteria</taxon>
        <taxon>Pasteurellales</taxon>
        <taxon>Pasteurellaceae</taxon>
        <taxon>Pasteurella</taxon>
    </lineage>
</organism>
<evidence type="ECO:0000256" key="6">
    <source>
        <dbReference type="SAM" id="MobiDB-lite"/>
    </source>
</evidence>
<name>I3DAM4_9PAST</name>
<dbReference type="EC" id="3.4.21.102" evidence="9"/>
<evidence type="ECO:0000256" key="5">
    <source>
        <dbReference type="RuleBase" id="RU004404"/>
    </source>
</evidence>
<dbReference type="InterPro" id="IPR001478">
    <property type="entry name" value="PDZ"/>
</dbReference>
<dbReference type="MEROPS" id="S41.001"/>
<evidence type="ECO:0000259" key="8">
    <source>
        <dbReference type="PROSITE" id="PS50106"/>
    </source>
</evidence>
<gene>
    <name evidence="9" type="ORF">HMPREF1052_1357</name>
</gene>
<dbReference type="Gene3D" id="3.90.226.10">
    <property type="entry name" value="2-enoyl-CoA Hydratase, Chain A, domain 1"/>
    <property type="match status" value="1"/>
</dbReference>
<dbReference type="NCBIfam" id="NF008388">
    <property type="entry name" value="PRK11186.1"/>
    <property type="match status" value="1"/>
</dbReference>
<dbReference type="PROSITE" id="PS50106">
    <property type="entry name" value="PDZ"/>
    <property type="match status" value="1"/>
</dbReference>
<dbReference type="InterPro" id="IPR040573">
    <property type="entry name" value="TSP_N"/>
</dbReference>
<dbReference type="InterPro" id="IPR004447">
    <property type="entry name" value="Peptidase_S41A"/>
</dbReference>
<dbReference type="CDD" id="cd07560">
    <property type="entry name" value="Peptidase_S41_CPP"/>
    <property type="match status" value="1"/>
</dbReference>
<dbReference type="InterPro" id="IPR020992">
    <property type="entry name" value="Tail_Prtase_C"/>
</dbReference>
<feature type="signal peptide" evidence="7">
    <location>
        <begin position="1"/>
        <end position="27"/>
    </location>
</feature>
<dbReference type="FunFam" id="3.90.226.10:FF:000090">
    <property type="entry name" value="Tail-specific protease"/>
    <property type="match status" value="1"/>
</dbReference>
<keyword evidence="10" id="KW-1185">Reference proteome</keyword>
<dbReference type="Proteomes" id="UP000006457">
    <property type="component" value="Unassembled WGS sequence"/>
</dbReference>
<dbReference type="PANTHER" id="PTHR32060:SF22">
    <property type="entry name" value="CARBOXYL-TERMINAL-PROCESSING PEPTIDASE 3, CHLOROPLASTIC"/>
    <property type="match status" value="1"/>
</dbReference>
<accession>I3DAM4</accession>
<dbReference type="Gene3D" id="3.30.750.44">
    <property type="match status" value="1"/>
</dbReference>
<proteinExistence type="inferred from homology"/>
<dbReference type="PANTHER" id="PTHR32060">
    <property type="entry name" value="TAIL-SPECIFIC PROTEASE"/>
    <property type="match status" value="1"/>
</dbReference>
<dbReference type="RefSeq" id="WP_005760990.1">
    <property type="nucleotide sequence ID" value="NZ_AJSX01000034.1"/>
</dbReference>
<dbReference type="PATRIC" id="fig|1095749.3.peg.1461"/>